<proteinExistence type="predicted"/>
<feature type="domain" description="BTB" evidence="2">
    <location>
        <begin position="240"/>
        <end position="307"/>
    </location>
</feature>
<evidence type="ECO:0000259" key="2">
    <source>
        <dbReference type="PROSITE" id="PS50097"/>
    </source>
</evidence>
<dbReference type="EMBL" id="CP143784">
    <property type="protein sequence ID" value="WVN85810.1"/>
    <property type="molecule type" value="Genomic_DNA"/>
</dbReference>
<feature type="region of interest" description="Disordered" evidence="1">
    <location>
        <begin position="31"/>
        <end position="128"/>
    </location>
</feature>
<dbReference type="PANTHER" id="PTHR47369:SF2">
    <property type="entry name" value="BTB_POZ DOMAIN-CONTAINING PROTEIN 2"/>
    <property type="match status" value="1"/>
</dbReference>
<keyword evidence="4" id="KW-1185">Reference proteome</keyword>
<gene>
    <name evidence="3" type="ORF">L203_100961</name>
</gene>
<dbReference type="GeneID" id="91085175"/>
<reference evidence="3" key="2">
    <citation type="journal article" date="2022" name="Elife">
        <title>Obligate sexual reproduction of a homothallic fungus closely related to the Cryptococcus pathogenic species complex.</title>
        <authorList>
            <person name="Passer A.R."/>
            <person name="Clancey S.A."/>
            <person name="Shea T."/>
            <person name="David-Palma M."/>
            <person name="Averette A.F."/>
            <person name="Boekhout T."/>
            <person name="Porcel B.M."/>
            <person name="Nowrousian M."/>
            <person name="Cuomo C.A."/>
            <person name="Sun S."/>
            <person name="Heitman J."/>
            <person name="Coelho M.A."/>
        </authorList>
    </citation>
    <scope>NUCLEOTIDE SEQUENCE</scope>
    <source>
        <strain evidence="3">CBS 7841</strain>
    </source>
</reference>
<feature type="region of interest" description="Disordered" evidence="1">
    <location>
        <begin position="160"/>
        <end position="182"/>
    </location>
</feature>
<dbReference type="KEGG" id="cdep:91085175"/>
<organism evidence="3 4">
    <name type="scientific">Cryptococcus depauperatus CBS 7841</name>
    <dbReference type="NCBI Taxonomy" id="1295531"/>
    <lineage>
        <taxon>Eukaryota</taxon>
        <taxon>Fungi</taxon>
        <taxon>Dikarya</taxon>
        <taxon>Basidiomycota</taxon>
        <taxon>Agaricomycotina</taxon>
        <taxon>Tremellomycetes</taxon>
        <taxon>Tremellales</taxon>
        <taxon>Cryptococcaceae</taxon>
        <taxon>Cryptococcus</taxon>
    </lineage>
</organism>
<dbReference type="InterPro" id="IPR011333">
    <property type="entry name" value="SKP1/BTB/POZ_sf"/>
</dbReference>
<accession>A0AAJ8LX44</accession>
<name>A0AAJ8LX44_9TREE</name>
<evidence type="ECO:0000256" key="1">
    <source>
        <dbReference type="SAM" id="MobiDB-lite"/>
    </source>
</evidence>
<dbReference type="InterPro" id="IPR000210">
    <property type="entry name" value="BTB/POZ_dom"/>
</dbReference>
<dbReference type="AlphaFoldDB" id="A0AAJ8LX44"/>
<evidence type="ECO:0000313" key="3">
    <source>
        <dbReference type="EMBL" id="WVN85810.1"/>
    </source>
</evidence>
<dbReference type="PANTHER" id="PTHR47369">
    <property type="entry name" value="BTB/POZ DOMAIN-CONTAINING PROTEIN"/>
    <property type="match status" value="1"/>
</dbReference>
<sequence length="511" mass="56351">MPYISTEILVGAVLLIAVVIATNLYLPDPSLASSESIAKSTKKKARKKGGGGRETRGAVVELEEAPFKENKTRGDEMYLRENRSAPIAHSEEATPLSLPERDESGPGDDQTAESFVGVSEDTSRQAEENWNVVPRKKKPDSLDISSRHHPLSTSLALPVATKGQKKNAKKAQVKKAQREAEEADRLKRLAMHKKELESTSVVYSGDAESSKMATEIDPVFHAVDLARGIFNVGYLNQEWSDLHLTFFSSGLKGHRLILSRSPYLSHLMSTASPGSAIHLSFADTNITEESVHIALQHLYAPSLNLIHPNNARAVLATAFLFGGMPEVIHRSYLVIRDSLDASNVANLVHWLGSPSESSVMYGSKTTNGQAASTKDGENGISLWLDDSFPQYREWTVRLKHNVLDYLLRVLPEQVVQEGKLASPDSSLLIAYSHLPYDLFKSLVESSEFPIASHQDRFAFAKKVIAQRKKMAPSSGPQMEENVVLAFRGGEGMEVHITRRPKKGRTFFKVEG</sequence>
<reference evidence="3" key="3">
    <citation type="submission" date="2024-01" db="EMBL/GenBank/DDBJ databases">
        <authorList>
            <person name="Coelho M.A."/>
            <person name="David-Palma M."/>
            <person name="Shea T."/>
            <person name="Sun S."/>
            <person name="Cuomo C.A."/>
            <person name="Heitman J."/>
        </authorList>
    </citation>
    <scope>NUCLEOTIDE SEQUENCE</scope>
    <source>
        <strain evidence="3">CBS 7841</strain>
    </source>
</reference>
<reference evidence="3" key="1">
    <citation type="submission" date="2016-06" db="EMBL/GenBank/DDBJ databases">
        <authorList>
            <person name="Cuomo C."/>
            <person name="Litvintseva A."/>
            <person name="Heitman J."/>
            <person name="Chen Y."/>
            <person name="Sun S."/>
            <person name="Springer D."/>
            <person name="Dromer F."/>
            <person name="Young S."/>
            <person name="Zeng Q."/>
            <person name="Chapman S."/>
            <person name="Gujja S."/>
            <person name="Saif S."/>
            <person name="Birren B."/>
        </authorList>
    </citation>
    <scope>NUCLEOTIDE SEQUENCE</scope>
    <source>
        <strain evidence="3">CBS 7841</strain>
    </source>
</reference>
<feature type="compositionally biased region" description="Basic and acidic residues" evidence="1">
    <location>
        <begin position="65"/>
        <end position="83"/>
    </location>
</feature>
<dbReference type="Proteomes" id="UP000094043">
    <property type="component" value="Chromosome 1"/>
</dbReference>
<feature type="compositionally biased region" description="Basic residues" evidence="1">
    <location>
        <begin position="40"/>
        <end position="50"/>
    </location>
</feature>
<dbReference type="PROSITE" id="PS50097">
    <property type="entry name" value="BTB"/>
    <property type="match status" value="1"/>
</dbReference>
<evidence type="ECO:0000313" key="4">
    <source>
        <dbReference type="Proteomes" id="UP000094043"/>
    </source>
</evidence>
<protein>
    <recommendedName>
        <fullName evidence="2">BTB domain-containing protein</fullName>
    </recommendedName>
</protein>
<feature type="compositionally biased region" description="Basic residues" evidence="1">
    <location>
        <begin position="163"/>
        <end position="175"/>
    </location>
</feature>
<dbReference type="RefSeq" id="XP_066066510.1">
    <property type="nucleotide sequence ID" value="XM_066210413.1"/>
</dbReference>
<dbReference type="Gene3D" id="3.30.710.10">
    <property type="entry name" value="Potassium Channel Kv1.1, Chain A"/>
    <property type="match status" value="1"/>
</dbReference>